<dbReference type="InterPro" id="IPR027417">
    <property type="entry name" value="P-loop_NTPase"/>
</dbReference>
<evidence type="ECO:0000313" key="2">
    <source>
        <dbReference type="EMBL" id="WEA46687.1"/>
    </source>
</evidence>
<organism evidence="2 3">
    <name type="scientific">Priestia aryabhattai</name>
    <name type="common">Bacillus aryabhattai</name>
    <dbReference type="NCBI Taxonomy" id="412384"/>
    <lineage>
        <taxon>Bacteria</taxon>
        <taxon>Bacillati</taxon>
        <taxon>Bacillota</taxon>
        <taxon>Bacilli</taxon>
        <taxon>Bacillales</taxon>
        <taxon>Bacillaceae</taxon>
        <taxon>Priestia</taxon>
    </lineage>
</organism>
<proteinExistence type="predicted"/>
<dbReference type="Pfam" id="PF00005">
    <property type="entry name" value="ABC_tran"/>
    <property type="match status" value="1"/>
</dbReference>
<dbReference type="PANTHER" id="PTHR43875:SF1">
    <property type="entry name" value="OSMOPROTECTIVE COMPOUNDS UPTAKE ATP-BINDING PROTEIN GGTA"/>
    <property type="match status" value="1"/>
</dbReference>
<evidence type="ECO:0000313" key="3">
    <source>
        <dbReference type="Proteomes" id="UP001220217"/>
    </source>
</evidence>
<accession>A0ABD7X2S0</accession>
<feature type="domain" description="ABC transporter" evidence="1">
    <location>
        <begin position="20"/>
        <end position="84"/>
    </location>
</feature>
<dbReference type="InterPro" id="IPR003439">
    <property type="entry name" value="ABC_transporter-like_ATP-bd"/>
</dbReference>
<dbReference type="PANTHER" id="PTHR43875">
    <property type="entry name" value="MALTODEXTRIN IMPORT ATP-BINDING PROTEIN MSMX"/>
    <property type="match status" value="1"/>
</dbReference>
<gene>
    <name evidence="2" type="ORF">PWO00_12210</name>
</gene>
<evidence type="ECO:0000259" key="1">
    <source>
        <dbReference type="Pfam" id="PF00005"/>
    </source>
</evidence>
<dbReference type="RefSeq" id="WP_275037421.1">
    <property type="nucleotide sequence ID" value="NZ_CP118718.1"/>
</dbReference>
<name>A0ABD7X2S0_PRIAR</name>
<sequence length="91" mass="10549">MTMLHLDKIYKIYDKTNIAVNDFNLQIEDKEFVVFVGPSGCGKSTTVRMIAGLEAISKGDFYIVHFFDRETEERISTNIDKKVKYSDKYID</sequence>
<reference evidence="2 3" key="1">
    <citation type="submission" date="2023-02" db="EMBL/GenBank/DDBJ databases">
        <title>Complete genome sequence of Priestia aryabhattai G5MAi6, a methanol-tolerant strain isolated from tap water in Hong Kong.</title>
        <authorList>
            <person name="Leung K.M."/>
            <person name="Lai G.K.K."/>
            <person name="Griffin S.D.J."/>
        </authorList>
    </citation>
    <scope>NUCLEOTIDE SEQUENCE [LARGE SCALE GENOMIC DNA]</scope>
    <source>
        <strain evidence="2 3">G5MAi6</strain>
    </source>
</reference>
<dbReference type="AlphaFoldDB" id="A0ABD7X2S0"/>
<dbReference type="SUPFAM" id="SSF52540">
    <property type="entry name" value="P-loop containing nucleoside triphosphate hydrolases"/>
    <property type="match status" value="1"/>
</dbReference>
<dbReference type="InterPro" id="IPR047641">
    <property type="entry name" value="ABC_transpr_MalK/UgpC-like"/>
</dbReference>
<protein>
    <submittedName>
        <fullName evidence="2">ATP-binding cassette domain-containing protein</fullName>
    </submittedName>
</protein>
<keyword evidence="2" id="KW-0067">ATP-binding</keyword>
<dbReference type="EMBL" id="CP118718">
    <property type="protein sequence ID" value="WEA46687.1"/>
    <property type="molecule type" value="Genomic_DNA"/>
</dbReference>
<dbReference type="Gene3D" id="3.40.50.300">
    <property type="entry name" value="P-loop containing nucleotide triphosphate hydrolases"/>
    <property type="match status" value="1"/>
</dbReference>
<dbReference type="GO" id="GO:0005524">
    <property type="term" value="F:ATP binding"/>
    <property type="evidence" value="ECO:0007669"/>
    <property type="project" value="UniProtKB-KW"/>
</dbReference>
<dbReference type="Proteomes" id="UP001220217">
    <property type="component" value="Chromosome"/>
</dbReference>
<keyword evidence="2" id="KW-0547">Nucleotide-binding</keyword>